<evidence type="ECO:0000259" key="5">
    <source>
        <dbReference type="Pfam" id="PF00915"/>
    </source>
</evidence>
<dbReference type="CDD" id="cd00205">
    <property type="entry name" value="rhv_like"/>
    <property type="match status" value="1"/>
</dbReference>
<comment type="subcellular location">
    <subcellularLocation>
        <location evidence="1">Host cytoplasm</location>
    </subcellularLocation>
    <subcellularLocation>
        <location evidence="2">Virion</location>
    </subcellularLocation>
</comment>
<dbReference type="Gene3D" id="2.60.120.20">
    <property type="match status" value="1"/>
</dbReference>
<name>A0A2D1BNQ5_NORV</name>
<dbReference type="GO" id="GO:0044423">
    <property type="term" value="C:virion component"/>
    <property type="evidence" value="ECO:0007669"/>
    <property type="project" value="UniProtKB-KW"/>
</dbReference>
<evidence type="ECO:0000256" key="4">
    <source>
        <dbReference type="ARBA" id="ARBA00023200"/>
    </source>
</evidence>
<dbReference type="Gene3D" id="2.40.510.10">
    <property type="entry name" value="Positive stranded ssRNA viruses"/>
    <property type="match status" value="1"/>
</dbReference>
<evidence type="ECO:0000313" key="7">
    <source>
        <dbReference type="EMBL" id="ATN23737.1"/>
    </source>
</evidence>
<dbReference type="Pfam" id="PF08435">
    <property type="entry name" value="Calici_coat_C"/>
    <property type="match status" value="1"/>
</dbReference>
<evidence type="ECO:0000259" key="6">
    <source>
        <dbReference type="Pfam" id="PF08435"/>
    </source>
</evidence>
<dbReference type="SUPFAM" id="SSF88633">
    <property type="entry name" value="Positive stranded ssRNA viruses"/>
    <property type="match status" value="1"/>
</dbReference>
<dbReference type="SMR" id="A0A2D1BNQ5"/>
<dbReference type="Gene3D" id="2.40.30.120">
    <property type="entry name" value="Positive stranded ssRNA viruses"/>
    <property type="match status" value="1"/>
</dbReference>
<evidence type="ECO:0000256" key="3">
    <source>
        <dbReference type="ARBA" id="ARBA00022844"/>
    </source>
</evidence>
<feature type="domain" description="Calicivirus coat protein C-terminal" evidence="6">
    <location>
        <begin position="318"/>
        <end position="548"/>
    </location>
</feature>
<dbReference type="Pfam" id="PF00915">
    <property type="entry name" value="Calici_coat"/>
    <property type="match status" value="1"/>
</dbReference>
<dbReference type="InterPro" id="IPR029053">
    <property type="entry name" value="Viral_coat"/>
</dbReference>
<keyword evidence="3" id="KW-0946">Virion</keyword>
<dbReference type="EMBL" id="MF140680">
    <property type="protein sequence ID" value="ATN23737.1"/>
    <property type="molecule type" value="Genomic_RNA"/>
</dbReference>
<keyword evidence="4" id="KW-1035">Host cytoplasm</keyword>
<protein>
    <submittedName>
        <fullName evidence="7">ORF2</fullName>
    </submittedName>
</protein>
<evidence type="ECO:0000256" key="2">
    <source>
        <dbReference type="ARBA" id="ARBA00004328"/>
    </source>
</evidence>
<evidence type="ECO:0000256" key="1">
    <source>
        <dbReference type="ARBA" id="ARBA00004192"/>
    </source>
</evidence>
<dbReference type="GO" id="GO:0030430">
    <property type="term" value="C:host cell cytoplasm"/>
    <property type="evidence" value="ECO:0007669"/>
    <property type="project" value="UniProtKB-SubCell"/>
</dbReference>
<feature type="domain" description="Calicivirus coat protein" evidence="5">
    <location>
        <begin position="12"/>
        <end position="275"/>
    </location>
</feature>
<dbReference type="InterPro" id="IPR004005">
    <property type="entry name" value="Calicivirus_coat"/>
</dbReference>
<accession>A0A2D1BNQ5</accession>
<sequence length="550" mass="60400">MKMASNDAAPSNDGAANLVPEVNNEVMALEPVAGASIAAPVVGQQNIIDPWIRENFVQAPQGEFTVSSRNTTGEVLLNLELGPELNPYLRHLSRMYNGYAGGMQVQVILAGNAFAAGKIIFAAVPPHFPVENISAAQITMFPHVVIDVRQLEPVLLPLPDIRNRFFHYNQENTSRMRLVAMLYTPLRANSGEDMFTVSCRVLTRPAPDFEFTFLVPPTVESKTKPFTLPILTLGELSNSRFPAPIDMLYINPSETIVVRSQNGRCLLDGTLQGTTQLAPTQICSFRGTLVRQESRSADSVDSVDSARRTMNHPLYVQLRNLDGTSYDPTDEVPAVLGAIDFKGTVYGVASQRDTKGSVGATRAHEVTINTRDAKYSPKLGSVLMHSESTDFFSDQPIRFTPIGMGEENDWSQWDLPDYSGALTLNMHLAPAVAPAFPGERILFFRSVVPAAGGYGKGEIDCLIPQEWIQHFYQEAAPTQSAVALIRYVNPDTGRSLFEAKLHREGFITVASSGDNPIVVPSNGYFRFEAWVNQFYTLTPMGAGQGRKRAQ</sequence>
<dbReference type="InterPro" id="IPR033703">
    <property type="entry name" value="Rhv-like"/>
</dbReference>
<dbReference type="InterPro" id="IPR013643">
    <property type="entry name" value="Calicivirus_coat_C"/>
</dbReference>
<reference evidence="7" key="1">
    <citation type="journal article" date="2017" name="J. Infect. Dis.">
        <title>Whole genome next generation sequencing to study within-host evolution of chronic norovirus infection among immunocompromised patients.</title>
        <authorList>
            <person name="van Beek J."/>
            <person name="de Graaf M."/>
            <person name="Smits S.L."/>
            <person name="Schapendonk C.M.E."/>
            <person name="Verjans G.M.G.M."/>
            <person name="Vennema H."/>
            <person name="van der Eijk A.A."/>
            <person name="Phan M.V.T."/>
            <person name="Cotten M.L."/>
            <person name="Koopmans M.P.G."/>
        </authorList>
    </citation>
    <scope>NUCLEOTIDE SEQUENCE</scope>
    <source>
        <strain evidence="7">Norovirus/GII/Hu/NL/2014/GII.P7- GII.6/Rotterdam/E1300315_p5_d441</strain>
    </source>
</reference>
<organism evidence="7">
    <name type="scientific">Norovirus GII</name>
    <dbReference type="NCBI Taxonomy" id="122929"/>
    <lineage>
        <taxon>Viruses</taxon>
        <taxon>Riboviria</taxon>
        <taxon>Orthornavirae</taxon>
        <taxon>Pisuviricota</taxon>
        <taxon>Pisoniviricetes</taxon>
        <taxon>Picornavirales</taxon>
        <taxon>Caliciviridae</taxon>
        <taxon>Norovirus</taxon>
        <taxon>Norovirus norwalkense</taxon>
        <taxon>Norwalk virus</taxon>
    </lineage>
</organism>
<proteinExistence type="predicted"/>